<gene>
    <name evidence="5" type="ORF">LY90DRAFT_671167</name>
</gene>
<evidence type="ECO:0000256" key="2">
    <source>
        <dbReference type="SAM" id="MobiDB-lite"/>
    </source>
</evidence>
<dbReference type="Proteomes" id="UP000193920">
    <property type="component" value="Unassembled WGS sequence"/>
</dbReference>
<sequence length="625" mass="70311">MSYTKTVFITDADQDIGLAWASYFAKKGYEVIGTTSDASNSNNLEKQGAKVIELDIKNENSILSLPSKLKGQKIDLLINNIEETNEHLSVIKSLLPNIALGKNPYIVKITSNENNLNEKIDENDIVNQYVHYPVLHLNTNTIQSNMPNEESKTSDNIVNHMANILKQYEDDLPSNESDLQSTENDFQSNDDSTSKEPVEFFIKVVDENKQNEQNKQNELKEQKEQKDKSLNKEKSLKFEKIWNYKFILLFITNFLMMATFYAAVPIIPIYCQEIGITGSKIGVILTAMSVTIVLFRPVAGYILDNFNRYRVFVIFLTLLSLPYLGFAFVKSFVLLVFIRLYTGIIFSVSGSSTLTLAGDLLPVTKIREGINRFALTISLGMAAGPFVGIQVQDHVGSRESFLVLFALSILAIICVSFCKIPYPPIRRKRFRIADSFYRPALPFMFNMIFIMVPFGSVLSYSSIFAQELGISVATPYFYVCLVAGMLVSKFSTQKLIDQGRHKMLVYTCLLILMITLVTYYKLSTITHFLISGVFLGGCYGILQPLFQSFVTSTSPPPKRGVANATYLLSYDIGIGIGVLLNGFFQEKIGLNKGFALNGIPVIIGCIIYGIYTEKYYCRLKESFKK</sequence>
<evidence type="ECO:0000313" key="5">
    <source>
        <dbReference type="EMBL" id="ORY47531.1"/>
    </source>
</evidence>
<reference evidence="5 6" key="1">
    <citation type="submission" date="2016-08" db="EMBL/GenBank/DDBJ databases">
        <title>A Parts List for Fungal Cellulosomes Revealed by Comparative Genomics.</title>
        <authorList>
            <consortium name="DOE Joint Genome Institute"/>
            <person name="Haitjema C.H."/>
            <person name="Gilmore S.P."/>
            <person name="Henske J.K."/>
            <person name="Solomon K.V."/>
            <person name="De Groot R."/>
            <person name="Kuo A."/>
            <person name="Mondo S.J."/>
            <person name="Salamov A.A."/>
            <person name="Labutti K."/>
            <person name="Zhao Z."/>
            <person name="Chiniquy J."/>
            <person name="Barry K."/>
            <person name="Brewer H.M."/>
            <person name="Purvine S.O."/>
            <person name="Wright A.T."/>
            <person name="Boxma B."/>
            <person name="Van Alen T."/>
            <person name="Hackstein J.H."/>
            <person name="Baker S.E."/>
            <person name="Grigoriev I.V."/>
            <person name="O'Malley M.A."/>
        </authorList>
    </citation>
    <scope>NUCLEOTIDE SEQUENCE [LARGE SCALE GENOMIC DNA]</scope>
    <source>
        <strain evidence="5 6">G1</strain>
    </source>
</reference>
<keyword evidence="3" id="KW-1133">Transmembrane helix</keyword>
<dbReference type="OrthoDB" id="9876299at2759"/>
<keyword evidence="6" id="KW-1185">Reference proteome</keyword>
<keyword evidence="3" id="KW-0472">Membrane</keyword>
<feature type="region of interest" description="Disordered" evidence="2">
    <location>
        <begin position="172"/>
        <end position="194"/>
    </location>
</feature>
<dbReference type="InterPro" id="IPR011701">
    <property type="entry name" value="MFS"/>
</dbReference>
<feature type="transmembrane region" description="Helical" evidence="3">
    <location>
        <begin position="246"/>
        <end position="269"/>
    </location>
</feature>
<evidence type="ECO:0000313" key="6">
    <source>
        <dbReference type="Proteomes" id="UP000193920"/>
    </source>
</evidence>
<dbReference type="CDD" id="cd17489">
    <property type="entry name" value="MFS_YfcJ_like"/>
    <property type="match status" value="1"/>
</dbReference>
<dbReference type="SUPFAM" id="SSF51735">
    <property type="entry name" value="NAD(P)-binding Rossmann-fold domains"/>
    <property type="match status" value="1"/>
</dbReference>
<feature type="transmembrane region" description="Helical" evidence="3">
    <location>
        <begin position="344"/>
        <end position="361"/>
    </location>
</feature>
<dbReference type="PANTHER" id="PTHR23531">
    <property type="entry name" value="QUINOLENE RESISTANCE PROTEIN NORA"/>
    <property type="match status" value="1"/>
</dbReference>
<dbReference type="SUPFAM" id="SSF103473">
    <property type="entry name" value="MFS general substrate transporter"/>
    <property type="match status" value="1"/>
</dbReference>
<dbReference type="Gene3D" id="3.40.50.720">
    <property type="entry name" value="NAD(P)-binding Rossmann-like Domain"/>
    <property type="match status" value="1"/>
</dbReference>
<feature type="transmembrane region" description="Helical" evidence="3">
    <location>
        <begin position="475"/>
        <end position="492"/>
    </location>
</feature>
<feature type="transmembrane region" description="Helical" evidence="3">
    <location>
        <begin position="311"/>
        <end position="338"/>
    </location>
</feature>
<dbReference type="InterPro" id="IPR036291">
    <property type="entry name" value="NAD(P)-bd_dom_sf"/>
</dbReference>
<dbReference type="InterPro" id="IPR036259">
    <property type="entry name" value="MFS_trans_sf"/>
</dbReference>
<protein>
    <submittedName>
        <fullName evidence="5">MFS general substrate transporter</fullName>
    </submittedName>
</protein>
<dbReference type="InterPro" id="IPR020846">
    <property type="entry name" value="MFS_dom"/>
</dbReference>
<comment type="caution">
    <text evidence="5">The sequence shown here is derived from an EMBL/GenBank/DDBJ whole genome shotgun (WGS) entry which is preliminary data.</text>
</comment>
<dbReference type="PANTHER" id="PTHR23531:SF1">
    <property type="entry name" value="QUINOLENE RESISTANCE PROTEIN NORA"/>
    <property type="match status" value="1"/>
</dbReference>
<feature type="transmembrane region" description="Helical" evidence="3">
    <location>
        <begin position="373"/>
        <end position="389"/>
    </location>
</feature>
<dbReference type="InterPro" id="IPR052714">
    <property type="entry name" value="MFS_Exporter"/>
</dbReference>
<evidence type="ECO:0000259" key="4">
    <source>
        <dbReference type="PROSITE" id="PS50850"/>
    </source>
</evidence>
<accession>A0A1Y2CKI7</accession>
<evidence type="ECO:0000256" key="3">
    <source>
        <dbReference type="SAM" id="Phobius"/>
    </source>
</evidence>
<organism evidence="5 6">
    <name type="scientific">Neocallimastix californiae</name>
    <dbReference type="NCBI Taxonomy" id="1754190"/>
    <lineage>
        <taxon>Eukaryota</taxon>
        <taxon>Fungi</taxon>
        <taxon>Fungi incertae sedis</taxon>
        <taxon>Chytridiomycota</taxon>
        <taxon>Chytridiomycota incertae sedis</taxon>
        <taxon>Neocallimastigomycetes</taxon>
        <taxon>Neocallimastigales</taxon>
        <taxon>Neocallimastigaceae</taxon>
        <taxon>Neocallimastix</taxon>
    </lineage>
</organism>
<comment type="subcellular location">
    <subcellularLocation>
        <location evidence="1">Membrane</location>
        <topology evidence="1">Multi-pass membrane protein</topology>
    </subcellularLocation>
</comment>
<feature type="transmembrane region" description="Helical" evidence="3">
    <location>
        <begin position="443"/>
        <end position="463"/>
    </location>
</feature>
<dbReference type="STRING" id="1754190.A0A1Y2CKI7"/>
<feature type="transmembrane region" description="Helical" evidence="3">
    <location>
        <begin position="504"/>
        <end position="522"/>
    </location>
</feature>
<dbReference type="GO" id="GO:0016020">
    <property type="term" value="C:membrane"/>
    <property type="evidence" value="ECO:0007669"/>
    <property type="project" value="UniProtKB-SubCell"/>
</dbReference>
<dbReference type="AlphaFoldDB" id="A0A1Y2CKI7"/>
<keyword evidence="3" id="KW-0812">Transmembrane</keyword>
<dbReference type="Pfam" id="PF07690">
    <property type="entry name" value="MFS_1"/>
    <property type="match status" value="1"/>
</dbReference>
<dbReference type="EMBL" id="MCOG01000104">
    <property type="protein sequence ID" value="ORY47531.1"/>
    <property type="molecule type" value="Genomic_DNA"/>
</dbReference>
<proteinExistence type="predicted"/>
<feature type="transmembrane region" description="Helical" evidence="3">
    <location>
        <begin position="590"/>
        <end position="611"/>
    </location>
</feature>
<dbReference type="GO" id="GO:0022857">
    <property type="term" value="F:transmembrane transporter activity"/>
    <property type="evidence" value="ECO:0007669"/>
    <property type="project" value="InterPro"/>
</dbReference>
<dbReference type="Gene3D" id="1.20.1250.20">
    <property type="entry name" value="MFS general substrate transporter like domains"/>
    <property type="match status" value="1"/>
</dbReference>
<feature type="transmembrane region" description="Helical" evidence="3">
    <location>
        <begin position="281"/>
        <end position="299"/>
    </location>
</feature>
<feature type="transmembrane region" description="Helical" evidence="3">
    <location>
        <begin position="528"/>
        <end position="546"/>
    </location>
</feature>
<evidence type="ECO:0000256" key="1">
    <source>
        <dbReference type="ARBA" id="ARBA00004141"/>
    </source>
</evidence>
<name>A0A1Y2CKI7_9FUNG</name>
<feature type="transmembrane region" description="Helical" evidence="3">
    <location>
        <begin position="401"/>
        <end position="422"/>
    </location>
</feature>
<dbReference type="PROSITE" id="PS50850">
    <property type="entry name" value="MFS"/>
    <property type="match status" value="1"/>
</dbReference>
<feature type="compositionally biased region" description="Polar residues" evidence="2">
    <location>
        <begin position="174"/>
        <end position="191"/>
    </location>
</feature>
<feature type="domain" description="Major facilitator superfamily (MFS) profile" evidence="4">
    <location>
        <begin position="245"/>
        <end position="616"/>
    </location>
</feature>
<feature type="transmembrane region" description="Helical" evidence="3">
    <location>
        <begin position="567"/>
        <end position="584"/>
    </location>
</feature>